<dbReference type="PANTHER" id="PTHR45749">
    <property type="match status" value="1"/>
</dbReference>
<dbReference type="Proteomes" id="UP001160148">
    <property type="component" value="Unassembled WGS sequence"/>
</dbReference>
<sequence length="108" mass="12184">MSQIIGYVVIEKNEDNKPIKLRIEESFLRYCLLNDHSASGFSDKILENIKSDGLDIGKLRGQGYDGAAVMAGVYNGVQIKIKAYCPLAEYIHYNVHNLNLVLNDTKFF</sequence>
<dbReference type="PANTHER" id="PTHR45749:SF37">
    <property type="entry name" value="OS05G0311600 PROTEIN"/>
    <property type="match status" value="1"/>
</dbReference>
<evidence type="ECO:0008006" key="3">
    <source>
        <dbReference type="Google" id="ProtNLM"/>
    </source>
</evidence>
<dbReference type="EMBL" id="CARXXK010001085">
    <property type="protein sequence ID" value="CAI6373184.1"/>
    <property type="molecule type" value="Genomic_DNA"/>
</dbReference>
<accession>A0AAV0XX01</accession>
<name>A0AAV0XX01_9HEMI</name>
<proteinExistence type="predicted"/>
<reference evidence="1 2" key="1">
    <citation type="submission" date="2023-01" db="EMBL/GenBank/DDBJ databases">
        <authorList>
            <person name="Whitehead M."/>
        </authorList>
    </citation>
    <scope>NUCLEOTIDE SEQUENCE [LARGE SCALE GENOMIC DNA]</scope>
</reference>
<comment type="caution">
    <text evidence="1">The sequence shown here is derived from an EMBL/GenBank/DDBJ whole genome shotgun (WGS) entry which is preliminary data.</text>
</comment>
<evidence type="ECO:0000313" key="1">
    <source>
        <dbReference type="EMBL" id="CAI6373184.1"/>
    </source>
</evidence>
<gene>
    <name evidence="1" type="ORF">MEUPH1_LOCUS26970</name>
</gene>
<keyword evidence="2" id="KW-1185">Reference proteome</keyword>
<evidence type="ECO:0000313" key="2">
    <source>
        <dbReference type="Proteomes" id="UP001160148"/>
    </source>
</evidence>
<protein>
    <recommendedName>
        <fullName evidence="3">DUF4371 domain-containing protein</fullName>
    </recommendedName>
</protein>
<dbReference type="AlphaFoldDB" id="A0AAV0XX01"/>
<organism evidence="1 2">
    <name type="scientific">Macrosiphum euphorbiae</name>
    <name type="common">potato aphid</name>
    <dbReference type="NCBI Taxonomy" id="13131"/>
    <lineage>
        <taxon>Eukaryota</taxon>
        <taxon>Metazoa</taxon>
        <taxon>Ecdysozoa</taxon>
        <taxon>Arthropoda</taxon>
        <taxon>Hexapoda</taxon>
        <taxon>Insecta</taxon>
        <taxon>Pterygota</taxon>
        <taxon>Neoptera</taxon>
        <taxon>Paraneoptera</taxon>
        <taxon>Hemiptera</taxon>
        <taxon>Sternorrhyncha</taxon>
        <taxon>Aphidomorpha</taxon>
        <taxon>Aphidoidea</taxon>
        <taxon>Aphididae</taxon>
        <taxon>Macrosiphini</taxon>
        <taxon>Macrosiphum</taxon>
    </lineage>
</organism>